<evidence type="ECO:0000256" key="2">
    <source>
        <dbReference type="PIRSR" id="PIRSR605511-2"/>
    </source>
</evidence>
<dbReference type="Gene3D" id="2.120.10.30">
    <property type="entry name" value="TolB, C-terminal domain"/>
    <property type="match status" value="1"/>
</dbReference>
<dbReference type="Proteomes" id="UP000009049">
    <property type="component" value="Chromosome"/>
</dbReference>
<accession>A4CI66</accession>
<organism evidence="5 6">
    <name type="scientific">Robiginitalea biformata (strain ATCC BAA-864 / DSM 15991 / KCTC 12146 / HTCC2501)</name>
    <dbReference type="NCBI Taxonomy" id="313596"/>
    <lineage>
        <taxon>Bacteria</taxon>
        <taxon>Pseudomonadati</taxon>
        <taxon>Bacteroidota</taxon>
        <taxon>Flavobacteriia</taxon>
        <taxon>Flavobacteriales</taxon>
        <taxon>Flavobacteriaceae</taxon>
        <taxon>Robiginitalea</taxon>
    </lineage>
</organism>
<keyword evidence="2" id="KW-0862">Zinc</keyword>
<dbReference type="PANTHER" id="PTHR47572:SF5">
    <property type="entry name" value="BLR2277 PROTEIN"/>
    <property type="match status" value="1"/>
</dbReference>
<feature type="active site" description="Proton donor/acceptor" evidence="1">
    <location>
        <position position="220"/>
    </location>
</feature>
<name>A4CI66_ROBBH</name>
<dbReference type="STRING" id="313596.RB2501_06980"/>
<dbReference type="SUPFAM" id="SSF63829">
    <property type="entry name" value="Calcium-dependent phosphotriesterase"/>
    <property type="match status" value="1"/>
</dbReference>
<feature type="signal peptide" evidence="3">
    <location>
        <begin position="1"/>
        <end position="21"/>
    </location>
</feature>
<evidence type="ECO:0000313" key="5">
    <source>
        <dbReference type="EMBL" id="EAR16624.1"/>
    </source>
</evidence>
<evidence type="ECO:0000259" key="4">
    <source>
        <dbReference type="Pfam" id="PF08450"/>
    </source>
</evidence>
<evidence type="ECO:0000256" key="3">
    <source>
        <dbReference type="SAM" id="SignalP"/>
    </source>
</evidence>
<dbReference type="eggNOG" id="COG3386">
    <property type="taxonomic scope" value="Bacteria"/>
</dbReference>
<dbReference type="HOGENOM" id="CLU_036110_0_1_10"/>
<feature type="binding site" evidence="2">
    <location>
        <position position="220"/>
    </location>
    <ligand>
        <name>a divalent metal cation</name>
        <dbReference type="ChEBI" id="CHEBI:60240"/>
    </ligand>
</feature>
<dbReference type="KEGG" id="rbi:RB2501_06980"/>
<dbReference type="InterPro" id="IPR011042">
    <property type="entry name" value="6-blade_b-propeller_TolB-like"/>
</dbReference>
<evidence type="ECO:0000256" key="1">
    <source>
        <dbReference type="PIRSR" id="PIRSR605511-1"/>
    </source>
</evidence>
<proteinExistence type="predicted"/>
<protein>
    <submittedName>
        <fullName evidence="5">Gluconolactonase</fullName>
    </submittedName>
</protein>
<keyword evidence="6" id="KW-1185">Reference proteome</keyword>
<dbReference type="PRINTS" id="PR01790">
    <property type="entry name" value="SMP30FAMILY"/>
</dbReference>
<dbReference type="PANTHER" id="PTHR47572">
    <property type="entry name" value="LIPOPROTEIN-RELATED"/>
    <property type="match status" value="1"/>
</dbReference>
<dbReference type="InterPro" id="IPR005511">
    <property type="entry name" value="SMP-30"/>
</dbReference>
<feature type="chain" id="PRO_5002667409" evidence="3">
    <location>
        <begin position="22"/>
        <end position="297"/>
    </location>
</feature>
<keyword evidence="2" id="KW-0479">Metal-binding</keyword>
<feature type="binding site" evidence="2">
    <location>
        <position position="129"/>
    </location>
    <ligand>
        <name>substrate</name>
    </ligand>
</feature>
<sequence>MRDVLKCATLPVLCGTLFLLGACGTLPDSNDLLPEGTFTPGIEGPATDGAGNVYAVNFAEEGTIGQVTPDGQARLYLTLPEGSVGNGIAFGPDGHMYVADYVRHRVYRVPAGGDAPEVWAEDDRMNQPNDLCVHPDGSVYLSDPNWSDNTGNLWRVRPDRTVELLESGMGTTNGIALSPNQRYLYVNESVQRAIWRYDMDPGGGVRNKTLFHKFEDFGLDGMRCDRAGNLYVARYDKGTVVVLSPDGGVLKEYRLSGKKPSNLTFAGPDGKTVYVTLADRGCFEVFEAPHPGAAFSE</sequence>
<dbReference type="PROSITE" id="PS51257">
    <property type="entry name" value="PROKAR_LIPOPROTEIN"/>
    <property type="match status" value="1"/>
</dbReference>
<reference evidence="5 6" key="1">
    <citation type="journal article" date="2009" name="J. Bacteriol.">
        <title>Complete genome sequence of Robiginitalea biformata HTCC2501.</title>
        <authorList>
            <person name="Oh H.M."/>
            <person name="Giovannoni S.J."/>
            <person name="Lee K."/>
            <person name="Ferriera S."/>
            <person name="Johnson J."/>
            <person name="Cho J.C."/>
        </authorList>
    </citation>
    <scope>NUCLEOTIDE SEQUENCE [LARGE SCALE GENOMIC DNA]</scope>
    <source>
        <strain evidence="6">ATCC BAA-864 / HTCC2501 / KCTC 12146</strain>
    </source>
</reference>
<evidence type="ECO:0000313" key="6">
    <source>
        <dbReference type="Proteomes" id="UP000009049"/>
    </source>
</evidence>
<feature type="domain" description="SMP-30/Gluconolactonase/LRE-like region" evidence="4">
    <location>
        <begin position="43"/>
        <end position="278"/>
    </location>
</feature>
<dbReference type="Pfam" id="PF08450">
    <property type="entry name" value="SGL"/>
    <property type="match status" value="1"/>
</dbReference>
<comment type="cofactor">
    <cofactor evidence="2">
        <name>Zn(2+)</name>
        <dbReference type="ChEBI" id="CHEBI:29105"/>
    </cofactor>
    <text evidence="2">Binds 1 divalent metal cation per subunit.</text>
</comment>
<dbReference type="EMBL" id="CP001712">
    <property type="protein sequence ID" value="EAR16624.1"/>
    <property type="molecule type" value="Genomic_DNA"/>
</dbReference>
<feature type="binding site" evidence="2">
    <location>
        <position position="173"/>
    </location>
    <ligand>
        <name>a divalent metal cation</name>
        <dbReference type="ChEBI" id="CHEBI:60240"/>
    </ligand>
</feature>
<keyword evidence="3" id="KW-0732">Signal</keyword>
<dbReference type="InterPro" id="IPR013658">
    <property type="entry name" value="SGL"/>
</dbReference>
<dbReference type="AlphaFoldDB" id="A4CI66"/>
<dbReference type="GO" id="GO:0046872">
    <property type="term" value="F:metal ion binding"/>
    <property type="evidence" value="ECO:0007669"/>
    <property type="project" value="UniProtKB-KW"/>
</dbReference>
<gene>
    <name evidence="5" type="ordered locus">RB2501_06980</name>
</gene>
<dbReference type="InterPro" id="IPR051262">
    <property type="entry name" value="SMP-30/CGR1_Lactonase"/>
</dbReference>